<dbReference type="InterPro" id="IPR009269">
    <property type="entry name" value="NKAP_C"/>
</dbReference>
<feature type="compositionally biased region" description="Basic and acidic residues" evidence="3">
    <location>
        <begin position="225"/>
        <end position="237"/>
    </location>
</feature>
<accession>A0A2R5GJ65</accession>
<dbReference type="AlphaFoldDB" id="A0A2R5GJ65"/>
<dbReference type="Pfam" id="PF06047">
    <property type="entry name" value="Nkap_C"/>
    <property type="match status" value="1"/>
</dbReference>
<keyword evidence="6" id="KW-1185">Reference proteome</keyword>
<feature type="compositionally biased region" description="Basic and acidic residues" evidence="3">
    <location>
        <begin position="162"/>
        <end position="179"/>
    </location>
</feature>
<dbReference type="PANTHER" id="PTHR13087:SF0">
    <property type="entry name" value="NFKB ACTIVATING PROTEIN LIKE"/>
    <property type="match status" value="1"/>
</dbReference>
<dbReference type="InParanoid" id="A0A2R5GJ65"/>
<dbReference type="EMBL" id="BEYU01000075">
    <property type="protein sequence ID" value="GBG30359.1"/>
    <property type="molecule type" value="Genomic_DNA"/>
</dbReference>
<keyword evidence="2" id="KW-0175">Coiled coil</keyword>
<feature type="compositionally biased region" description="Low complexity" evidence="3">
    <location>
        <begin position="433"/>
        <end position="445"/>
    </location>
</feature>
<dbReference type="GO" id="GO:0005634">
    <property type="term" value="C:nucleus"/>
    <property type="evidence" value="ECO:0007669"/>
    <property type="project" value="TreeGrafter"/>
</dbReference>
<sequence length="595" mass="67005">MSSKELDQYIRAFEEATGSPLPAAHDTDFFDEEGPWRGAEATTNQLEKSDRKRSNKSQNHAHDNYEDTQGKNVETVQEGSEEDQRDDASSEFRLSALGPSEDDFEGSPESGEFDSVYLRCIEHLELLNTFSQSTIAPAAFSASRLTILGADVAPVERAIPSRQRDVRDQFDSSGEHGEHFNSPSDQEFEEEEFEEEFEEEEEEEEEEGFEDFEGQEDADDDQDVVEEHYADKARDTVDDPGAQVANNEKEEVFRSPLRRGGWLSVAEATGAGIGDIGDTGAGGLNEELRVRALGPVHPAWRRRRGDDDRGKDRYGRERRGERDAGARRDDHNHNRREGRRDYFRGGRRNENDEQWRQARIQLRTDLVNPIWSLEPSDDEEYEEFAGRHRRERRHKKHSKSKSTGRSKKKRRHRDDSMSGGSSDDDEEKLSRNADAGTTAKAAADGDPGESSDDSEGPRPEGPIASGTSASGSGQLDYGKALRPGEGAAIAEYVKSGIRIPRRGEVGISGEEIAEFENLGYVMSGSRHRRMNAVRLRKENQVLTAEEKQALALANYEERMQREDKLVDQFKEVLAEKEREAEKRAAAAHALESKRR</sequence>
<organism evidence="5 6">
    <name type="scientific">Hondaea fermentalgiana</name>
    <dbReference type="NCBI Taxonomy" id="2315210"/>
    <lineage>
        <taxon>Eukaryota</taxon>
        <taxon>Sar</taxon>
        <taxon>Stramenopiles</taxon>
        <taxon>Bigyra</taxon>
        <taxon>Labyrinthulomycetes</taxon>
        <taxon>Thraustochytrida</taxon>
        <taxon>Thraustochytriidae</taxon>
        <taxon>Hondaea</taxon>
    </lineage>
</organism>
<dbReference type="Proteomes" id="UP000241890">
    <property type="component" value="Unassembled WGS sequence"/>
</dbReference>
<evidence type="ECO:0000256" key="1">
    <source>
        <dbReference type="ARBA" id="ARBA00009313"/>
    </source>
</evidence>
<feature type="compositionally biased region" description="Basic and acidic residues" evidence="3">
    <location>
        <begin position="304"/>
        <end position="332"/>
    </location>
</feature>
<feature type="compositionally biased region" description="Basic and acidic residues" evidence="3">
    <location>
        <begin position="1"/>
        <end position="14"/>
    </location>
</feature>
<dbReference type="InterPro" id="IPR040466">
    <property type="entry name" value="NKAP"/>
</dbReference>
<gene>
    <name evidence="5" type="ORF">FCC1311_065782</name>
</gene>
<feature type="region of interest" description="Disordered" evidence="3">
    <location>
        <begin position="289"/>
        <end position="353"/>
    </location>
</feature>
<reference evidence="5 6" key="1">
    <citation type="submission" date="2017-12" db="EMBL/GenBank/DDBJ databases">
        <title>Sequencing, de novo assembly and annotation of complete genome of a new Thraustochytrid species, strain FCC1311.</title>
        <authorList>
            <person name="Sedici K."/>
            <person name="Godart F."/>
            <person name="Aiese Cigliano R."/>
            <person name="Sanseverino W."/>
            <person name="Barakat M."/>
            <person name="Ortet P."/>
            <person name="Marechal E."/>
            <person name="Cagnac O."/>
            <person name="Amato A."/>
        </authorList>
    </citation>
    <scope>NUCLEOTIDE SEQUENCE [LARGE SCALE GENOMIC DNA]</scope>
</reference>
<proteinExistence type="inferred from homology"/>
<dbReference type="PANTHER" id="PTHR13087">
    <property type="entry name" value="NF-KAPPA B ACTIVATING PROTEIN"/>
    <property type="match status" value="1"/>
</dbReference>
<feature type="domain" description="NF-kappa-B-activating protein C-terminal" evidence="4">
    <location>
        <begin position="476"/>
        <end position="574"/>
    </location>
</feature>
<evidence type="ECO:0000256" key="3">
    <source>
        <dbReference type="SAM" id="MobiDB-lite"/>
    </source>
</evidence>
<comment type="similarity">
    <text evidence="1">Belongs to the NKAP family.</text>
</comment>
<name>A0A2R5GJ65_9STRA</name>
<evidence type="ECO:0000313" key="6">
    <source>
        <dbReference type="Proteomes" id="UP000241890"/>
    </source>
</evidence>
<dbReference type="GO" id="GO:0010468">
    <property type="term" value="P:regulation of gene expression"/>
    <property type="evidence" value="ECO:0007669"/>
    <property type="project" value="TreeGrafter"/>
</dbReference>
<feature type="region of interest" description="Disordered" evidence="3">
    <location>
        <begin position="374"/>
        <end position="480"/>
    </location>
</feature>
<evidence type="ECO:0000259" key="4">
    <source>
        <dbReference type="Pfam" id="PF06047"/>
    </source>
</evidence>
<feature type="compositionally biased region" description="Basic and acidic residues" evidence="3">
    <location>
        <begin position="338"/>
        <end position="353"/>
    </location>
</feature>
<feature type="compositionally biased region" description="Acidic residues" evidence="3">
    <location>
        <begin position="186"/>
        <end position="224"/>
    </location>
</feature>
<dbReference type="GO" id="GO:0003682">
    <property type="term" value="F:chromatin binding"/>
    <property type="evidence" value="ECO:0007669"/>
    <property type="project" value="InterPro"/>
</dbReference>
<feature type="compositionally biased region" description="Basic residues" evidence="3">
    <location>
        <begin position="387"/>
        <end position="412"/>
    </location>
</feature>
<protein>
    <submittedName>
        <fullName evidence="5">NF-kappa-B-activating protein</fullName>
    </submittedName>
</protein>
<feature type="compositionally biased region" description="Basic and acidic residues" evidence="3">
    <location>
        <begin position="60"/>
        <end position="69"/>
    </location>
</feature>
<feature type="coiled-coil region" evidence="2">
    <location>
        <begin position="552"/>
        <end position="593"/>
    </location>
</feature>
<evidence type="ECO:0000256" key="2">
    <source>
        <dbReference type="SAM" id="Coils"/>
    </source>
</evidence>
<dbReference type="OrthoDB" id="273141at2759"/>
<feature type="region of interest" description="Disordered" evidence="3">
    <location>
        <begin position="1"/>
        <end position="111"/>
    </location>
</feature>
<feature type="region of interest" description="Disordered" evidence="3">
    <location>
        <begin position="159"/>
        <end position="258"/>
    </location>
</feature>
<evidence type="ECO:0000313" key="5">
    <source>
        <dbReference type="EMBL" id="GBG30359.1"/>
    </source>
</evidence>
<comment type="caution">
    <text evidence="5">The sequence shown here is derived from an EMBL/GenBank/DDBJ whole genome shotgun (WGS) entry which is preliminary data.</text>
</comment>